<name>A0A919R2A5_9ACTN</name>
<reference evidence="3" key="1">
    <citation type="submission" date="2021-01" db="EMBL/GenBank/DDBJ databases">
        <title>Whole genome shotgun sequence of Sphaerisporangium rufum NBRC 109079.</title>
        <authorList>
            <person name="Komaki H."/>
            <person name="Tamura T."/>
        </authorList>
    </citation>
    <scope>NUCLEOTIDE SEQUENCE</scope>
    <source>
        <strain evidence="3">NBRC 109079</strain>
    </source>
</reference>
<dbReference type="Gene3D" id="3.40.710.10">
    <property type="entry name" value="DD-peptidase/beta-lactamase superfamily"/>
    <property type="match status" value="1"/>
</dbReference>
<feature type="signal peptide" evidence="1">
    <location>
        <begin position="1"/>
        <end position="29"/>
    </location>
</feature>
<gene>
    <name evidence="3" type="ORF">Sru01_33810</name>
</gene>
<dbReference type="RefSeq" id="WP_203985881.1">
    <property type="nucleotide sequence ID" value="NZ_BOOU01000048.1"/>
</dbReference>
<accession>A0A919R2A5</accession>
<dbReference type="AlphaFoldDB" id="A0A919R2A5"/>
<evidence type="ECO:0000313" key="3">
    <source>
        <dbReference type="EMBL" id="GII78399.1"/>
    </source>
</evidence>
<dbReference type="Proteomes" id="UP000655287">
    <property type="component" value="Unassembled WGS sequence"/>
</dbReference>
<dbReference type="InterPro" id="IPR001466">
    <property type="entry name" value="Beta-lactam-related"/>
</dbReference>
<dbReference type="InterPro" id="IPR050789">
    <property type="entry name" value="Diverse_Enzym_Activities"/>
</dbReference>
<dbReference type="Pfam" id="PF00144">
    <property type="entry name" value="Beta-lactamase"/>
    <property type="match status" value="1"/>
</dbReference>
<feature type="domain" description="Beta-lactamase-related" evidence="2">
    <location>
        <begin position="89"/>
        <end position="375"/>
    </location>
</feature>
<feature type="chain" id="PRO_5037343825" description="Beta-lactamase-related domain-containing protein" evidence="1">
    <location>
        <begin position="30"/>
        <end position="382"/>
    </location>
</feature>
<evidence type="ECO:0000259" key="2">
    <source>
        <dbReference type="Pfam" id="PF00144"/>
    </source>
</evidence>
<dbReference type="PANTHER" id="PTHR43283:SF14">
    <property type="entry name" value="BLL8153 PROTEIN"/>
    <property type="match status" value="1"/>
</dbReference>
<dbReference type="PANTHER" id="PTHR43283">
    <property type="entry name" value="BETA-LACTAMASE-RELATED"/>
    <property type="match status" value="1"/>
</dbReference>
<dbReference type="SUPFAM" id="SSF56601">
    <property type="entry name" value="beta-lactamase/transpeptidase-like"/>
    <property type="match status" value="1"/>
</dbReference>
<evidence type="ECO:0000256" key="1">
    <source>
        <dbReference type="SAM" id="SignalP"/>
    </source>
</evidence>
<dbReference type="PROSITE" id="PS51318">
    <property type="entry name" value="TAT"/>
    <property type="match status" value="1"/>
</dbReference>
<keyword evidence="4" id="KW-1185">Reference proteome</keyword>
<dbReference type="InterPro" id="IPR006311">
    <property type="entry name" value="TAT_signal"/>
</dbReference>
<protein>
    <recommendedName>
        <fullName evidence="2">Beta-lactamase-related domain-containing protein</fullName>
    </recommendedName>
</protein>
<dbReference type="InterPro" id="IPR012338">
    <property type="entry name" value="Beta-lactam/transpept-like"/>
</dbReference>
<keyword evidence="1" id="KW-0732">Signal</keyword>
<comment type="caution">
    <text evidence="3">The sequence shown here is derived from an EMBL/GenBank/DDBJ whole genome shotgun (WGS) entry which is preliminary data.</text>
</comment>
<evidence type="ECO:0000313" key="4">
    <source>
        <dbReference type="Proteomes" id="UP000655287"/>
    </source>
</evidence>
<sequence>MPARRRLTAAGAAGAAVLAVAAWAVPAQARPLGPTPAASPSSTATTAPAGRFDPAGYTVLRPAAKPVKLTVSPRDLKVTYTFGGTTRTLADYLQRSGANGFLVLDQQKIVFEKYQGASASTRFQSWSMGKSFTSAAVGIALAERRIRSIDDKVTKYLPWLAGSGYDGVSIRDLLRMSSGVAWNEGKDVPKAQLAAHAGRSLRTMAARTRRAVQPGTEFEYTSMNSFVLAALITQVTGKPYHDYVEEKLWKPAGMAGTARVGNDGTDDLGYCCYYATDRDYARFGLLYLNKGKALDRQVVPKSWVAASTRPSASFNKGYGLHWWLGGDGGTDFMAAGFGGQYTYVSPEHGVVVVKSSIKADKGEKGEALAVFRAVAAEVARTR</sequence>
<dbReference type="EMBL" id="BOOU01000048">
    <property type="protein sequence ID" value="GII78399.1"/>
    <property type="molecule type" value="Genomic_DNA"/>
</dbReference>
<organism evidence="3 4">
    <name type="scientific">Sphaerisporangium rufum</name>
    <dbReference type="NCBI Taxonomy" id="1381558"/>
    <lineage>
        <taxon>Bacteria</taxon>
        <taxon>Bacillati</taxon>
        <taxon>Actinomycetota</taxon>
        <taxon>Actinomycetes</taxon>
        <taxon>Streptosporangiales</taxon>
        <taxon>Streptosporangiaceae</taxon>
        <taxon>Sphaerisporangium</taxon>
    </lineage>
</organism>
<proteinExistence type="predicted"/>